<dbReference type="SUPFAM" id="SSF57850">
    <property type="entry name" value="RING/U-box"/>
    <property type="match status" value="2"/>
</dbReference>
<dbReference type="AlphaFoldDB" id="U9US88"/>
<name>U9US88_RHIID</name>
<keyword evidence="1" id="KW-0862">Zinc</keyword>
<gene>
    <name evidence="4" type="ORF">GLOINDRAFT_15635</name>
</gene>
<proteinExistence type="predicted"/>
<keyword evidence="1" id="KW-0863">Zinc-finger</keyword>
<feature type="domain" description="RING-type" evidence="3">
    <location>
        <begin position="187"/>
        <end position="229"/>
    </location>
</feature>
<dbReference type="VEuPathDB" id="FungiDB:RhiirFUN_016805"/>
<dbReference type="CDD" id="cd16448">
    <property type="entry name" value="RING-H2"/>
    <property type="match status" value="1"/>
</dbReference>
<dbReference type="HOGENOM" id="CLU_036112_0_0_1"/>
<dbReference type="Gene3D" id="3.30.40.10">
    <property type="entry name" value="Zinc/RING finger domain, C3HC4 (zinc finger)"/>
    <property type="match status" value="1"/>
</dbReference>
<dbReference type="VEuPathDB" id="FungiDB:RhiirFUN_009493"/>
<reference evidence="4" key="1">
    <citation type="submission" date="2013-07" db="EMBL/GenBank/DDBJ databases">
        <title>The genome of an arbuscular mycorrhizal fungus provides insights into the evolution of the oldest plant symbiosis.</title>
        <authorList>
            <consortium name="DOE Joint Genome Institute"/>
            <person name="Tisserant E."/>
            <person name="Malbreil M."/>
            <person name="Kuo A."/>
            <person name="Kohler A."/>
            <person name="Symeonidi A."/>
            <person name="Balestrini R."/>
            <person name="Charron P."/>
            <person name="Duensing N."/>
            <person name="Frei-dit-Frey N."/>
            <person name="Gianinazzi-Pearson V."/>
            <person name="Gilbert B."/>
            <person name="Handa Y."/>
            <person name="Hijri M."/>
            <person name="Kaul R."/>
            <person name="Kawaguchi M."/>
            <person name="Krajinski F."/>
            <person name="Lammers P."/>
            <person name="Lapierre D."/>
            <person name="Masclaux F.G."/>
            <person name="Murat C."/>
            <person name="Morin E."/>
            <person name="Ndikumana S."/>
            <person name="Pagni M."/>
            <person name="Petitpierre D."/>
            <person name="Requena N."/>
            <person name="Rosikiewicz P."/>
            <person name="Riley R."/>
            <person name="Saito K."/>
            <person name="San Clemente H."/>
            <person name="Shapiro H."/>
            <person name="van Tuinen D."/>
            <person name="Becard G."/>
            <person name="Bonfante P."/>
            <person name="Paszkowski U."/>
            <person name="Shachar-Hill Y."/>
            <person name="Young J.P."/>
            <person name="Sanders I.R."/>
            <person name="Henrissat B."/>
            <person name="Rensing S.A."/>
            <person name="Grigoriev I.V."/>
            <person name="Corradi N."/>
            <person name="Roux C."/>
            <person name="Martin F."/>
        </authorList>
    </citation>
    <scope>NUCLEOTIDE SEQUENCE</scope>
    <source>
        <strain evidence="4">DAOM 197198</strain>
    </source>
</reference>
<accession>U9US88</accession>
<sequence>MENQESSVNLEAITADEINMDPIGNTQRRDIYEVQPRRNKSLKSIALNILKYLPEDILREEPDFSSIKSNNTIPDYGPCGECSTPILAEDPPRALVLNVCGDMIHWTCAKTMYKDGTLLCSCGKADNSDPLLPFQYSIVDYGGREKSSISESERSSLINLRNLGYNILKSLEDKTVRDIDFPELGSCSECGNDILMSPLKAFTYLSCGHIFHRLCIENRLFIGTPSACPAPDCGKSVDILDKAGIISNPDPRMTSQSSGISPSMGTFALSSPPIRMLGIEGPVTQQDKSTLRCAKCSEDLSSSLPPLGFLRIAPQPQGPSKPLVYLTCKHIVHYNCIDNPRKLCPICPSTNDTETDDMETDDDETVTNNFETQGSSTTQNKRTMEPASTEKSSSKKQKTLTNVGESPTLKRLIKELATPSSASSTTDTQPTIADRGNLTDLYNAILTAEEKNRATNQEIILRYYSFGEELENMFDRFKSLHRDRKAQRMLVKEVTKQLPSDLSKNTIEKRIERARKIYDLFSTIGFEKIQRVKTPVSHIYGLSWEDIDTLGEKFR</sequence>
<keyword evidence="1" id="KW-0479">Metal-binding</keyword>
<organism evidence="4">
    <name type="scientific">Rhizophagus irregularis (strain DAOM 181602 / DAOM 197198 / MUCL 43194)</name>
    <name type="common">Arbuscular mycorrhizal fungus</name>
    <name type="synonym">Glomus intraradices</name>
    <dbReference type="NCBI Taxonomy" id="747089"/>
    <lineage>
        <taxon>Eukaryota</taxon>
        <taxon>Fungi</taxon>
        <taxon>Fungi incertae sedis</taxon>
        <taxon>Mucoromycota</taxon>
        <taxon>Glomeromycotina</taxon>
        <taxon>Glomeromycetes</taxon>
        <taxon>Glomerales</taxon>
        <taxon>Glomeraceae</taxon>
        <taxon>Rhizophagus</taxon>
    </lineage>
</organism>
<dbReference type="EMBL" id="KI274925">
    <property type="protein sequence ID" value="ESA23240.1"/>
    <property type="molecule type" value="Genomic_DNA"/>
</dbReference>
<evidence type="ECO:0000256" key="1">
    <source>
        <dbReference type="PROSITE-ProRule" id="PRU00175"/>
    </source>
</evidence>
<feature type="region of interest" description="Disordered" evidence="2">
    <location>
        <begin position="352"/>
        <end position="410"/>
    </location>
</feature>
<feature type="domain" description="RING-type" evidence="3">
    <location>
        <begin position="293"/>
        <end position="347"/>
    </location>
</feature>
<evidence type="ECO:0000313" key="4">
    <source>
        <dbReference type="EMBL" id="ESA23240.1"/>
    </source>
</evidence>
<dbReference type="InterPro" id="IPR013083">
    <property type="entry name" value="Znf_RING/FYVE/PHD"/>
</dbReference>
<dbReference type="PROSITE" id="PS50089">
    <property type="entry name" value="ZF_RING_2"/>
    <property type="match status" value="2"/>
</dbReference>
<evidence type="ECO:0000259" key="3">
    <source>
        <dbReference type="PROSITE" id="PS50089"/>
    </source>
</evidence>
<protein>
    <recommendedName>
        <fullName evidence="3">RING-type domain-containing protein</fullName>
    </recommendedName>
</protein>
<evidence type="ECO:0000256" key="2">
    <source>
        <dbReference type="SAM" id="MobiDB-lite"/>
    </source>
</evidence>
<feature type="compositionally biased region" description="Acidic residues" evidence="2">
    <location>
        <begin position="353"/>
        <end position="365"/>
    </location>
</feature>
<dbReference type="InterPro" id="IPR001841">
    <property type="entry name" value="Znf_RING"/>
</dbReference>
<dbReference type="SMART" id="SM00184">
    <property type="entry name" value="RING"/>
    <property type="match status" value="2"/>
</dbReference>
<dbReference type="GO" id="GO:0008270">
    <property type="term" value="F:zinc ion binding"/>
    <property type="evidence" value="ECO:0007669"/>
    <property type="project" value="UniProtKB-KW"/>
</dbReference>